<protein>
    <recommendedName>
        <fullName evidence="4">Outer membrane protein beta-barrel domain-containing protein</fullName>
    </recommendedName>
</protein>
<evidence type="ECO:0000256" key="1">
    <source>
        <dbReference type="SAM" id="SignalP"/>
    </source>
</evidence>
<feature type="signal peptide" evidence="1">
    <location>
        <begin position="1"/>
        <end position="24"/>
    </location>
</feature>
<evidence type="ECO:0000313" key="2">
    <source>
        <dbReference type="EMBL" id="KOF01740.1"/>
    </source>
</evidence>
<evidence type="ECO:0008006" key="4">
    <source>
        <dbReference type="Google" id="ProtNLM"/>
    </source>
</evidence>
<comment type="caution">
    <text evidence="2">The sequence shown here is derived from an EMBL/GenBank/DDBJ whole genome shotgun (WGS) entry which is preliminary data.</text>
</comment>
<dbReference type="AlphaFoldDB" id="A0A0L8AHX2"/>
<organism evidence="2 3">
    <name type="scientific">Roseivirga seohaensis subsp. aquiponti</name>
    <dbReference type="NCBI Taxonomy" id="1566026"/>
    <lineage>
        <taxon>Bacteria</taxon>
        <taxon>Pseudomonadati</taxon>
        <taxon>Bacteroidota</taxon>
        <taxon>Cytophagia</taxon>
        <taxon>Cytophagales</taxon>
        <taxon>Roseivirgaceae</taxon>
        <taxon>Roseivirga</taxon>
    </lineage>
</organism>
<proteinExistence type="predicted"/>
<evidence type="ECO:0000313" key="3">
    <source>
        <dbReference type="Proteomes" id="UP000036908"/>
    </source>
</evidence>
<keyword evidence="3" id="KW-1185">Reference proteome</keyword>
<feature type="chain" id="PRO_5005580069" description="Outer membrane protein beta-barrel domain-containing protein" evidence="1">
    <location>
        <begin position="25"/>
        <end position="159"/>
    </location>
</feature>
<dbReference type="Proteomes" id="UP000036908">
    <property type="component" value="Unassembled WGS sequence"/>
</dbReference>
<reference evidence="3" key="1">
    <citation type="submission" date="2014-11" db="EMBL/GenBank/DDBJ databases">
        <title>Genome sequencing of Roseivirga sp. D-25.</title>
        <authorList>
            <person name="Selvaratnam C."/>
            <person name="Thevarajoo S."/>
            <person name="Goh K.M."/>
            <person name="Eee R."/>
            <person name="Chan K.-G."/>
            <person name="Chong C.S."/>
        </authorList>
    </citation>
    <scope>NUCLEOTIDE SEQUENCE [LARGE SCALE GENOMIC DNA]</scope>
    <source>
        <strain evidence="3">D-25</strain>
    </source>
</reference>
<dbReference type="PATRIC" id="fig|1566026.4.peg.1408"/>
<name>A0A0L8AHX2_9BACT</name>
<keyword evidence="1" id="KW-0732">Signal</keyword>
<gene>
    <name evidence="2" type="ORF">OB69_15440</name>
</gene>
<accession>A0A0L8AHX2</accession>
<sequence length="159" mass="17949">MTTTKTMKTVIILMLSLICLEASSQSLYKRARTPNYTLEISPSANRTVYGWKYGIRLGVDYKSRIKAGYTRLENFDNSEKGQKTFSGTYFQYALNPKSKFTLLPSLKVGLYDGRFLAIQPTIEGSFEMKENLSLNAGIGKVDGFASFDLGLKWKLNLTR</sequence>
<dbReference type="EMBL" id="JSVA01000018">
    <property type="protein sequence ID" value="KOF01740.1"/>
    <property type="molecule type" value="Genomic_DNA"/>
</dbReference>